<dbReference type="STRING" id="1797110.A3841_07925"/>
<dbReference type="OrthoDB" id="9799612at2"/>
<dbReference type="InterPro" id="IPR050266">
    <property type="entry name" value="AB_hydrolase_sf"/>
</dbReference>
<name>A0A1Q5PI89_9BACT</name>
<dbReference type="SUPFAM" id="SSF53474">
    <property type="entry name" value="alpha/beta-Hydrolases"/>
    <property type="match status" value="1"/>
</dbReference>
<evidence type="ECO:0000313" key="2">
    <source>
        <dbReference type="EMBL" id="OKL41930.1"/>
    </source>
</evidence>
<evidence type="ECO:0000259" key="1">
    <source>
        <dbReference type="Pfam" id="PF00561"/>
    </source>
</evidence>
<dbReference type="PANTHER" id="PTHR43798">
    <property type="entry name" value="MONOACYLGLYCEROL LIPASE"/>
    <property type="match status" value="1"/>
</dbReference>
<dbReference type="PANTHER" id="PTHR43798:SF24">
    <property type="entry name" value="CIS-3-ALKYL-4-ALKYLOXETAN-2-ONE DECARBOXYLASE"/>
    <property type="match status" value="1"/>
</dbReference>
<dbReference type="Proteomes" id="UP000186551">
    <property type="component" value="Unassembled WGS sequence"/>
</dbReference>
<feature type="domain" description="AB hydrolase-1" evidence="1">
    <location>
        <begin position="34"/>
        <end position="274"/>
    </location>
</feature>
<accession>A0A1Q5PI89</accession>
<dbReference type="AlphaFoldDB" id="A0A1Q5PI89"/>
<comment type="caution">
    <text evidence="2">The sequence shown here is derived from an EMBL/GenBank/DDBJ whole genome shotgun (WGS) entry which is preliminary data.</text>
</comment>
<dbReference type="RefSeq" id="WP_073850375.1">
    <property type="nucleotide sequence ID" value="NZ_LVWA01000002.1"/>
</dbReference>
<dbReference type="GO" id="GO:0016020">
    <property type="term" value="C:membrane"/>
    <property type="evidence" value="ECO:0007669"/>
    <property type="project" value="TreeGrafter"/>
</dbReference>
<dbReference type="InterPro" id="IPR000639">
    <property type="entry name" value="Epox_hydrolase-like"/>
</dbReference>
<dbReference type="Gene3D" id="3.40.50.1820">
    <property type="entry name" value="alpha/beta hydrolase"/>
    <property type="match status" value="1"/>
</dbReference>
<dbReference type="Pfam" id="PF00561">
    <property type="entry name" value="Abhydrolase_1"/>
    <property type="match status" value="1"/>
</dbReference>
<proteinExistence type="predicted"/>
<gene>
    <name evidence="2" type="ORF">A3841_07925</name>
</gene>
<keyword evidence="3" id="KW-1185">Reference proteome</keyword>
<dbReference type="InterPro" id="IPR029058">
    <property type="entry name" value="AB_hydrolase_fold"/>
</dbReference>
<organism evidence="2 3">
    <name type="scientific">Pontibacter flavimaris</name>
    <dbReference type="NCBI Taxonomy" id="1797110"/>
    <lineage>
        <taxon>Bacteria</taxon>
        <taxon>Pseudomonadati</taxon>
        <taxon>Bacteroidota</taxon>
        <taxon>Cytophagia</taxon>
        <taxon>Cytophagales</taxon>
        <taxon>Hymenobacteraceae</taxon>
        <taxon>Pontibacter</taxon>
    </lineage>
</organism>
<sequence>MKPDWLDKKEYPFKSQYIELEAGRMHYIDEGEGPAIVMIHGTPSWSFMYRNLIKILRKNHRCIALDMIGFGLSDKPKDWSYKPRAHAINFVQLMEHLQLKDITLLVHDFGAPIGLAYAIRYPENVRGVVMLNSWTWSLSKHQTFTKASKYLVGPLGKFLHSKLNVSTNVLIHELFKDEDDLPEPIKKQYIKGLGEPEEPVRNLACARELVGASKWYEELWKERKKIQSIPTLILWGERDKLIKIEALQRWRKFFHECYVIPFEDGGHFLQEENAEEIAAYVSNFIKEEQKKQEVIDEQPINT</sequence>
<dbReference type="InterPro" id="IPR000073">
    <property type="entry name" value="AB_hydrolase_1"/>
</dbReference>
<dbReference type="EMBL" id="LVWA01000002">
    <property type="protein sequence ID" value="OKL41930.1"/>
    <property type="molecule type" value="Genomic_DNA"/>
</dbReference>
<dbReference type="PRINTS" id="PR00111">
    <property type="entry name" value="ABHYDROLASE"/>
</dbReference>
<dbReference type="GO" id="GO:0016787">
    <property type="term" value="F:hydrolase activity"/>
    <property type="evidence" value="ECO:0007669"/>
    <property type="project" value="UniProtKB-KW"/>
</dbReference>
<protein>
    <submittedName>
        <fullName evidence="2">Alpha/beta hydrolase</fullName>
    </submittedName>
</protein>
<keyword evidence="2" id="KW-0378">Hydrolase</keyword>
<evidence type="ECO:0000313" key="3">
    <source>
        <dbReference type="Proteomes" id="UP000186551"/>
    </source>
</evidence>
<reference evidence="2 3" key="1">
    <citation type="submission" date="2016-03" db="EMBL/GenBank/DDBJ databases">
        <title>Genome sequence of Pontibacter sp. nov., of the family cytophagaceae, isolated from marine sediment of the Yellow Sea, China.</title>
        <authorList>
            <person name="Zhang G."/>
            <person name="Zhang R."/>
        </authorList>
    </citation>
    <scope>NUCLEOTIDE SEQUENCE [LARGE SCALE GENOMIC DNA]</scope>
    <source>
        <strain evidence="2 3">S10-8</strain>
    </source>
</reference>
<dbReference type="PRINTS" id="PR00412">
    <property type="entry name" value="EPOXHYDRLASE"/>
</dbReference>